<feature type="coiled-coil region" evidence="1">
    <location>
        <begin position="37"/>
        <end position="64"/>
    </location>
</feature>
<evidence type="ECO:0000313" key="2">
    <source>
        <dbReference type="EMBL" id="KAK9497765.1"/>
    </source>
</evidence>
<protein>
    <submittedName>
        <fullName evidence="2">Uncharacterized protein</fullName>
    </submittedName>
</protein>
<dbReference type="Proteomes" id="UP001461498">
    <property type="component" value="Unassembled WGS sequence"/>
</dbReference>
<evidence type="ECO:0000313" key="3">
    <source>
        <dbReference type="Proteomes" id="UP001461498"/>
    </source>
</evidence>
<evidence type="ECO:0000256" key="1">
    <source>
        <dbReference type="SAM" id="Coils"/>
    </source>
</evidence>
<name>A0AAW1CIA1_9HEMI</name>
<comment type="caution">
    <text evidence="2">The sequence shown here is derived from an EMBL/GenBank/DDBJ whole genome shotgun (WGS) entry which is preliminary data.</text>
</comment>
<accession>A0AAW1CIA1</accession>
<proteinExistence type="predicted"/>
<keyword evidence="1" id="KW-0175">Coiled coil</keyword>
<keyword evidence="3" id="KW-1185">Reference proteome</keyword>
<dbReference type="AlphaFoldDB" id="A0AAW1CIA1"/>
<reference evidence="2 3" key="1">
    <citation type="submission" date="2022-12" db="EMBL/GenBank/DDBJ databases">
        <title>Chromosome-level genome assembly of true bugs.</title>
        <authorList>
            <person name="Ma L."/>
            <person name="Li H."/>
        </authorList>
    </citation>
    <scope>NUCLEOTIDE SEQUENCE [LARGE SCALE GENOMIC DNA]</scope>
    <source>
        <strain evidence="2">Lab_2022b</strain>
    </source>
</reference>
<organism evidence="2 3">
    <name type="scientific">Rhynocoris fuscipes</name>
    <dbReference type="NCBI Taxonomy" id="488301"/>
    <lineage>
        <taxon>Eukaryota</taxon>
        <taxon>Metazoa</taxon>
        <taxon>Ecdysozoa</taxon>
        <taxon>Arthropoda</taxon>
        <taxon>Hexapoda</taxon>
        <taxon>Insecta</taxon>
        <taxon>Pterygota</taxon>
        <taxon>Neoptera</taxon>
        <taxon>Paraneoptera</taxon>
        <taxon>Hemiptera</taxon>
        <taxon>Heteroptera</taxon>
        <taxon>Panheteroptera</taxon>
        <taxon>Cimicomorpha</taxon>
        <taxon>Reduviidae</taxon>
        <taxon>Harpactorinae</taxon>
        <taxon>Harpactorini</taxon>
        <taxon>Rhynocoris</taxon>
    </lineage>
</organism>
<gene>
    <name evidence="2" type="ORF">O3M35_004425</name>
</gene>
<sequence length="93" mass="11009">MIKDRNLDWFPRLRAMSLSADESEGEQIELRSLQVQLETTQMLVKTLSHQLSQLKDQMTEQRKQKQRIGLLNSTSSFLHHRQELSDNLLYNRP</sequence>
<dbReference type="EMBL" id="JAPXFL010000014">
    <property type="protein sequence ID" value="KAK9497765.1"/>
    <property type="molecule type" value="Genomic_DNA"/>
</dbReference>